<dbReference type="InterPro" id="IPR016135">
    <property type="entry name" value="UBQ-conjugating_enzyme/RWD"/>
</dbReference>
<feature type="domain" description="RWD" evidence="12">
    <location>
        <begin position="10"/>
        <end position="205"/>
    </location>
</feature>
<keyword evidence="7" id="KW-0833">Ubl conjugation pathway</keyword>
<evidence type="ECO:0000256" key="3">
    <source>
        <dbReference type="ARBA" id="ARBA00022679"/>
    </source>
</evidence>
<evidence type="ECO:0000256" key="6">
    <source>
        <dbReference type="ARBA" id="ARBA00022771"/>
    </source>
</evidence>
<dbReference type="PANTHER" id="PTHR11685">
    <property type="entry name" value="RBR FAMILY RING FINGER AND IBR DOMAIN-CONTAINING"/>
    <property type="match status" value="1"/>
</dbReference>
<feature type="domain" description="RING-type" evidence="13">
    <location>
        <begin position="255"/>
        <end position="490"/>
    </location>
</feature>
<dbReference type="Pfam" id="PF05773">
    <property type="entry name" value="RWD"/>
    <property type="match status" value="2"/>
</dbReference>
<evidence type="ECO:0000259" key="12">
    <source>
        <dbReference type="PROSITE" id="PS50908"/>
    </source>
</evidence>
<dbReference type="GO" id="GO:0008270">
    <property type="term" value="F:zinc ion binding"/>
    <property type="evidence" value="ECO:0007669"/>
    <property type="project" value="UniProtKB-KW"/>
</dbReference>
<accession>A0A815NB89</accession>
<dbReference type="CDD" id="cd20341">
    <property type="entry name" value="BRcat_RBR_RNF14"/>
    <property type="match status" value="1"/>
</dbReference>
<keyword evidence="4" id="KW-0479">Metal-binding</keyword>
<dbReference type="CDD" id="cd23821">
    <property type="entry name" value="RWD_IMPACT"/>
    <property type="match status" value="2"/>
</dbReference>
<keyword evidence="10" id="KW-0175">Coiled coil</keyword>
<comment type="caution">
    <text evidence="14">The sequence shown here is derived from an EMBL/GenBank/DDBJ whole genome shotgun (WGS) entry which is preliminary data.</text>
</comment>
<reference evidence="14" key="1">
    <citation type="submission" date="2021-02" db="EMBL/GenBank/DDBJ databases">
        <authorList>
            <person name="Nowell W R."/>
        </authorList>
    </citation>
    <scope>NUCLEOTIDE SEQUENCE</scope>
</reference>
<proteinExistence type="predicted"/>
<dbReference type="PROSITE" id="PS00518">
    <property type="entry name" value="ZF_RING_1"/>
    <property type="match status" value="1"/>
</dbReference>
<dbReference type="EC" id="2.3.2.31" evidence="2"/>
<evidence type="ECO:0000256" key="1">
    <source>
        <dbReference type="ARBA" id="ARBA00001798"/>
    </source>
</evidence>
<dbReference type="PROSITE" id="PS50908">
    <property type="entry name" value="RWD"/>
    <property type="match status" value="1"/>
</dbReference>
<gene>
    <name evidence="14" type="ORF">JYZ213_LOCUS39902</name>
</gene>
<dbReference type="SUPFAM" id="SSF57850">
    <property type="entry name" value="RING/U-box"/>
    <property type="match status" value="4"/>
</dbReference>
<dbReference type="Proteomes" id="UP000663845">
    <property type="component" value="Unassembled WGS sequence"/>
</dbReference>
<dbReference type="InterPro" id="IPR002867">
    <property type="entry name" value="IBR_dom"/>
</dbReference>
<dbReference type="InterPro" id="IPR031127">
    <property type="entry name" value="E3_UB_ligase_RBR"/>
</dbReference>
<dbReference type="InterPro" id="IPR017907">
    <property type="entry name" value="Znf_RING_CS"/>
</dbReference>
<evidence type="ECO:0000313" key="15">
    <source>
        <dbReference type="Proteomes" id="UP000663845"/>
    </source>
</evidence>
<dbReference type="GO" id="GO:0016567">
    <property type="term" value="P:protein ubiquitination"/>
    <property type="evidence" value="ECO:0007669"/>
    <property type="project" value="InterPro"/>
</dbReference>
<evidence type="ECO:0000256" key="5">
    <source>
        <dbReference type="ARBA" id="ARBA00022737"/>
    </source>
</evidence>
<sequence>MTNDKQQQEEELLILKSILGETITDLSNENDQFEIDIEFQLSRPFHLRLIDNANQLSTVIQHLPPLILTIHFHDQYPSSIHSPTFVLSSCYLPRTYLENMCRKLDEIWEQNLSQPSRPFHLRLIDNANQLSTVIQHLPPLILTIHFHDQYPSSIHSPTFVLSSCYLPRTYLENMCRKLDEIWEQNLSQPIIFQWIECLKEEFSSVNELCLTNLETNNENDDPRAMSSYEPDRATRIYQQLIEYNQEIENEKFLHEYHECPICMSNDISGRDMIRLHKCHHTFCRACLHDYAQMHINTGSVEWLLCPDSQCQLALLPSEIKIIINNNELYDKYERLLLQKTLEQMLDIVWCPRCQQAVLTGNENDNLALCDQCRFAFCKKCKKTYHSQTLCAMEQELIELKEKRRKALLKWRGLKLTEDDEKNLLREFLAVARIENSTRLCPNSLCQVPIEKNEGCDHMFCVRCRTNFNWSEAKDQTTEAKALFEQYGNDLDKLNEEIRDERDDETDINNLKVLELPLVTKLLMRRTKQCPNMNCGKHHVKSGASNYIICQHCKRGFCFSCGNSVAKPNSHFGQGCKRHSDT</sequence>
<evidence type="ECO:0000256" key="2">
    <source>
        <dbReference type="ARBA" id="ARBA00012251"/>
    </source>
</evidence>
<dbReference type="InterPro" id="IPR001841">
    <property type="entry name" value="Znf_RING"/>
</dbReference>
<keyword evidence="8" id="KW-0862">Zinc</keyword>
<dbReference type="SUPFAM" id="SSF54495">
    <property type="entry name" value="UBC-like"/>
    <property type="match status" value="2"/>
</dbReference>
<organism evidence="14 15">
    <name type="scientific">Adineta steineri</name>
    <dbReference type="NCBI Taxonomy" id="433720"/>
    <lineage>
        <taxon>Eukaryota</taxon>
        <taxon>Metazoa</taxon>
        <taxon>Spiralia</taxon>
        <taxon>Gnathifera</taxon>
        <taxon>Rotifera</taxon>
        <taxon>Eurotatoria</taxon>
        <taxon>Bdelloidea</taxon>
        <taxon>Adinetida</taxon>
        <taxon>Adinetidae</taxon>
        <taxon>Adineta</taxon>
    </lineage>
</organism>
<evidence type="ECO:0000313" key="14">
    <source>
        <dbReference type="EMBL" id="CAF1436990.1"/>
    </source>
</evidence>
<dbReference type="Gene3D" id="3.10.110.10">
    <property type="entry name" value="Ubiquitin Conjugating Enzyme"/>
    <property type="match status" value="2"/>
</dbReference>
<dbReference type="InterPro" id="IPR013083">
    <property type="entry name" value="Znf_RING/FYVE/PHD"/>
</dbReference>
<dbReference type="CDD" id="cd20336">
    <property type="entry name" value="Rcat_RBR"/>
    <property type="match status" value="1"/>
</dbReference>
<dbReference type="Gene3D" id="2.20.25.20">
    <property type="match status" value="1"/>
</dbReference>
<dbReference type="FunFam" id="3.30.40.10:FF:000137">
    <property type="entry name" value="RanBP-type and C3HC4-type zinc finger-containing protein 1"/>
    <property type="match status" value="1"/>
</dbReference>
<dbReference type="Pfam" id="PF01485">
    <property type="entry name" value="IBR"/>
    <property type="match status" value="2"/>
</dbReference>
<dbReference type="PROSITE" id="PS51873">
    <property type="entry name" value="TRIAD"/>
    <property type="match status" value="1"/>
</dbReference>
<dbReference type="InterPro" id="IPR044066">
    <property type="entry name" value="TRIAD_supradom"/>
</dbReference>
<dbReference type="Gene3D" id="1.20.120.1750">
    <property type="match status" value="1"/>
</dbReference>
<keyword evidence="5" id="KW-0677">Repeat</keyword>
<dbReference type="SMART" id="SM00591">
    <property type="entry name" value="RWD"/>
    <property type="match status" value="1"/>
</dbReference>
<dbReference type="EMBL" id="CAJNOG010001370">
    <property type="protein sequence ID" value="CAF1436990.1"/>
    <property type="molecule type" value="Genomic_DNA"/>
</dbReference>
<evidence type="ECO:0000259" key="11">
    <source>
        <dbReference type="PROSITE" id="PS50089"/>
    </source>
</evidence>
<dbReference type="SMART" id="SM00647">
    <property type="entry name" value="IBR"/>
    <property type="match status" value="3"/>
</dbReference>
<evidence type="ECO:0000256" key="10">
    <source>
        <dbReference type="SAM" id="Coils"/>
    </source>
</evidence>
<evidence type="ECO:0000256" key="4">
    <source>
        <dbReference type="ARBA" id="ARBA00022723"/>
    </source>
</evidence>
<name>A0A815NB89_9BILA</name>
<feature type="domain" description="RING-type" evidence="11">
    <location>
        <begin position="259"/>
        <end position="306"/>
    </location>
</feature>
<keyword evidence="6 9" id="KW-0863">Zinc-finger</keyword>
<dbReference type="PROSITE" id="PS50089">
    <property type="entry name" value="ZF_RING_2"/>
    <property type="match status" value="1"/>
</dbReference>
<dbReference type="GO" id="GO:0061630">
    <property type="term" value="F:ubiquitin protein ligase activity"/>
    <property type="evidence" value="ECO:0007669"/>
    <property type="project" value="UniProtKB-EC"/>
</dbReference>
<dbReference type="Gene3D" id="3.30.40.10">
    <property type="entry name" value="Zinc/RING finger domain, C3HC4 (zinc finger)"/>
    <property type="match status" value="1"/>
</dbReference>
<evidence type="ECO:0000256" key="8">
    <source>
        <dbReference type="ARBA" id="ARBA00022833"/>
    </source>
</evidence>
<keyword evidence="3" id="KW-0808">Transferase</keyword>
<evidence type="ECO:0000256" key="7">
    <source>
        <dbReference type="ARBA" id="ARBA00022786"/>
    </source>
</evidence>
<protein>
    <recommendedName>
        <fullName evidence="2">RBR-type E3 ubiquitin transferase</fullName>
        <ecNumber evidence="2">2.3.2.31</ecNumber>
    </recommendedName>
</protein>
<comment type="catalytic activity">
    <reaction evidence="1">
        <text>[E2 ubiquitin-conjugating enzyme]-S-ubiquitinyl-L-cysteine + [acceptor protein]-L-lysine = [E2 ubiquitin-conjugating enzyme]-L-cysteine + [acceptor protein]-N(6)-ubiquitinyl-L-lysine.</text>
        <dbReference type="EC" id="2.3.2.31"/>
    </reaction>
</comment>
<dbReference type="AlphaFoldDB" id="A0A815NB89"/>
<dbReference type="SMART" id="SM00184">
    <property type="entry name" value="RING"/>
    <property type="match status" value="2"/>
</dbReference>
<dbReference type="InterPro" id="IPR006575">
    <property type="entry name" value="RWD_dom"/>
</dbReference>
<evidence type="ECO:0000256" key="9">
    <source>
        <dbReference type="PROSITE-ProRule" id="PRU00175"/>
    </source>
</evidence>
<evidence type="ECO:0000259" key="13">
    <source>
        <dbReference type="PROSITE" id="PS51873"/>
    </source>
</evidence>
<feature type="coiled-coil region" evidence="10">
    <location>
        <begin position="483"/>
        <end position="510"/>
    </location>
</feature>